<keyword evidence="4" id="KW-1185">Reference proteome</keyword>
<accession>A0A8R1IKC5</accession>
<feature type="region of interest" description="Disordered" evidence="2">
    <location>
        <begin position="93"/>
        <end position="114"/>
    </location>
</feature>
<evidence type="ECO:0000313" key="4">
    <source>
        <dbReference type="Proteomes" id="UP000005237"/>
    </source>
</evidence>
<dbReference type="EnsemblMetazoa" id="CJA33204.1">
    <property type="protein sequence ID" value="CJA33204.1"/>
    <property type="gene ID" value="WBGene00209051"/>
</dbReference>
<feature type="compositionally biased region" description="Polar residues" evidence="2">
    <location>
        <begin position="105"/>
        <end position="114"/>
    </location>
</feature>
<dbReference type="Proteomes" id="UP000005237">
    <property type="component" value="Unassembled WGS sequence"/>
</dbReference>
<evidence type="ECO:0000256" key="2">
    <source>
        <dbReference type="SAM" id="MobiDB-lite"/>
    </source>
</evidence>
<evidence type="ECO:0000256" key="1">
    <source>
        <dbReference type="SAM" id="Coils"/>
    </source>
</evidence>
<keyword evidence="1" id="KW-0175">Coiled coil</keyword>
<name>A0A8R1IKC5_CAEJA</name>
<reference evidence="4" key="1">
    <citation type="submission" date="2010-08" db="EMBL/GenBank/DDBJ databases">
        <authorList>
            <consortium name="Caenorhabditis japonica Sequencing Consortium"/>
            <person name="Wilson R.K."/>
        </authorList>
    </citation>
    <scope>NUCLEOTIDE SEQUENCE [LARGE SCALE GENOMIC DNA]</scope>
    <source>
        <strain evidence="4">DF5081</strain>
    </source>
</reference>
<sequence length="139" mass="16486">MEERVKLIEREYAARIKVKEKEIEEEKKRMTKELEDRIQKMKANCAEMLEKNKQENENRQKIDLLFDVVSDWAEIRHLFFGLVQTAKLTHTKQKLSYKKEKTTGNDKQATPNESSRINATINKQLRMSAQGDRCLFKII</sequence>
<organism evidence="3 4">
    <name type="scientific">Caenorhabditis japonica</name>
    <dbReference type="NCBI Taxonomy" id="281687"/>
    <lineage>
        <taxon>Eukaryota</taxon>
        <taxon>Metazoa</taxon>
        <taxon>Ecdysozoa</taxon>
        <taxon>Nematoda</taxon>
        <taxon>Chromadorea</taxon>
        <taxon>Rhabditida</taxon>
        <taxon>Rhabditina</taxon>
        <taxon>Rhabditomorpha</taxon>
        <taxon>Rhabditoidea</taxon>
        <taxon>Rhabditidae</taxon>
        <taxon>Peloderinae</taxon>
        <taxon>Caenorhabditis</taxon>
    </lineage>
</organism>
<proteinExistence type="predicted"/>
<reference evidence="3" key="2">
    <citation type="submission" date="2022-06" db="UniProtKB">
        <authorList>
            <consortium name="EnsemblMetazoa"/>
        </authorList>
    </citation>
    <scope>IDENTIFICATION</scope>
    <source>
        <strain evidence="3">DF5081</strain>
    </source>
</reference>
<evidence type="ECO:0000313" key="3">
    <source>
        <dbReference type="EnsemblMetazoa" id="CJA33204.1"/>
    </source>
</evidence>
<dbReference type="AlphaFoldDB" id="A0A8R1IKC5"/>
<protein>
    <submittedName>
        <fullName evidence="3">Uncharacterized protein</fullName>
    </submittedName>
</protein>
<feature type="coiled-coil region" evidence="1">
    <location>
        <begin position="9"/>
        <end position="58"/>
    </location>
</feature>